<evidence type="ECO:0000313" key="2">
    <source>
        <dbReference type="EMBL" id="KAK3948870.1"/>
    </source>
</evidence>
<evidence type="ECO:0000256" key="1">
    <source>
        <dbReference type="SAM" id="MobiDB-lite"/>
    </source>
</evidence>
<feature type="compositionally biased region" description="Low complexity" evidence="1">
    <location>
        <begin position="196"/>
        <end position="226"/>
    </location>
</feature>
<gene>
    <name evidence="2" type="ORF">QBC32DRAFT_327441</name>
</gene>
<feature type="region of interest" description="Disordered" evidence="1">
    <location>
        <begin position="191"/>
        <end position="229"/>
    </location>
</feature>
<organism evidence="2 3">
    <name type="scientific">Pseudoneurospora amorphoporcata</name>
    <dbReference type="NCBI Taxonomy" id="241081"/>
    <lineage>
        <taxon>Eukaryota</taxon>
        <taxon>Fungi</taxon>
        <taxon>Dikarya</taxon>
        <taxon>Ascomycota</taxon>
        <taxon>Pezizomycotina</taxon>
        <taxon>Sordariomycetes</taxon>
        <taxon>Sordariomycetidae</taxon>
        <taxon>Sordariales</taxon>
        <taxon>Sordariaceae</taxon>
        <taxon>Pseudoneurospora</taxon>
    </lineage>
</organism>
<reference evidence="2" key="1">
    <citation type="journal article" date="2023" name="Mol. Phylogenet. Evol.">
        <title>Genome-scale phylogeny and comparative genomics of the fungal order Sordariales.</title>
        <authorList>
            <person name="Hensen N."/>
            <person name="Bonometti L."/>
            <person name="Westerberg I."/>
            <person name="Brannstrom I.O."/>
            <person name="Guillou S."/>
            <person name="Cros-Aarteil S."/>
            <person name="Calhoun S."/>
            <person name="Haridas S."/>
            <person name="Kuo A."/>
            <person name="Mondo S."/>
            <person name="Pangilinan J."/>
            <person name="Riley R."/>
            <person name="LaButti K."/>
            <person name="Andreopoulos B."/>
            <person name="Lipzen A."/>
            <person name="Chen C."/>
            <person name="Yan M."/>
            <person name="Daum C."/>
            <person name="Ng V."/>
            <person name="Clum A."/>
            <person name="Steindorff A."/>
            <person name="Ohm R.A."/>
            <person name="Martin F."/>
            <person name="Silar P."/>
            <person name="Natvig D.O."/>
            <person name="Lalanne C."/>
            <person name="Gautier V."/>
            <person name="Ament-Velasquez S.L."/>
            <person name="Kruys A."/>
            <person name="Hutchinson M.I."/>
            <person name="Powell A.J."/>
            <person name="Barry K."/>
            <person name="Miller A.N."/>
            <person name="Grigoriev I.V."/>
            <person name="Debuchy R."/>
            <person name="Gladieux P."/>
            <person name="Hiltunen Thoren M."/>
            <person name="Johannesson H."/>
        </authorList>
    </citation>
    <scope>NUCLEOTIDE SEQUENCE</scope>
    <source>
        <strain evidence="2">CBS 626.80</strain>
    </source>
</reference>
<evidence type="ECO:0000313" key="3">
    <source>
        <dbReference type="Proteomes" id="UP001303222"/>
    </source>
</evidence>
<proteinExistence type="predicted"/>
<comment type="caution">
    <text evidence="2">The sequence shown here is derived from an EMBL/GenBank/DDBJ whole genome shotgun (WGS) entry which is preliminary data.</text>
</comment>
<dbReference type="AlphaFoldDB" id="A0AAN6NNG3"/>
<dbReference type="Proteomes" id="UP001303222">
    <property type="component" value="Unassembled WGS sequence"/>
</dbReference>
<keyword evidence="3" id="KW-1185">Reference proteome</keyword>
<reference evidence="2" key="2">
    <citation type="submission" date="2023-06" db="EMBL/GenBank/DDBJ databases">
        <authorList>
            <consortium name="Lawrence Berkeley National Laboratory"/>
            <person name="Mondo S.J."/>
            <person name="Hensen N."/>
            <person name="Bonometti L."/>
            <person name="Westerberg I."/>
            <person name="Brannstrom I.O."/>
            <person name="Guillou S."/>
            <person name="Cros-Aarteil S."/>
            <person name="Calhoun S."/>
            <person name="Haridas S."/>
            <person name="Kuo A."/>
            <person name="Pangilinan J."/>
            <person name="Riley R."/>
            <person name="Labutti K."/>
            <person name="Andreopoulos B."/>
            <person name="Lipzen A."/>
            <person name="Chen C."/>
            <person name="Yanf M."/>
            <person name="Daum C."/>
            <person name="Ng V."/>
            <person name="Clum A."/>
            <person name="Steindorff A."/>
            <person name="Ohm R."/>
            <person name="Martin F."/>
            <person name="Silar P."/>
            <person name="Natvig D."/>
            <person name="Lalanne C."/>
            <person name="Gautier V."/>
            <person name="Ament-Velasquez S.L."/>
            <person name="Kruys A."/>
            <person name="Hutchinson M.I."/>
            <person name="Powell A.J."/>
            <person name="Barry K."/>
            <person name="Miller A.N."/>
            <person name="Grigoriev I.V."/>
            <person name="Debuchy R."/>
            <person name="Gladieux P."/>
            <person name="Thoren M.H."/>
            <person name="Johannesson H."/>
        </authorList>
    </citation>
    <scope>NUCLEOTIDE SEQUENCE</scope>
    <source>
        <strain evidence="2">CBS 626.80</strain>
    </source>
</reference>
<protein>
    <submittedName>
        <fullName evidence="2">Uncharacterized protein</fullName>
    </submittedName>
</protein>
<name>A0AAN6NNG3_9PEZI</name>
<dbReference type="EMBL" id="MU859240">
    <property type="protein sequence ID" value="KAK3948870.1"/>
    <property type="molecule type" value="Genomic_DNA"/>
</dbReference>
<accession>A0AAN6NNG3</accession>
<sequence length="361" mass="40376">MTNLKSTEEPPPYYPPSIARDISTQFLDENSYFRRELAELSRTLGHEVIFEADWQRLVNQYGEQHNPTIVVALVAILIVWNEVLRSILGRAEMDGWVGELLDRVVEAGGKLRVVLDVWEYVKFGTSWSQERNGFLVHLPKHFLFVKRAFLKARGVAEEFKTVEPGKGAETATELEWELGLWQLRVRDENTSEERSSAAAVVTGTTTASSKTATTTTTTSPSTDRTPTPFPTVDSLPSLVELCSRPPYHLTITQETHGWICISGSHGPSIKLIDQYISRWTPDVVMNSEDTPPTDVPVALDGILYDVMSTLTIQQSVQVPGSTRPLSMVVPMVLAIVQGTLGYEIVWQGSGEYRLRRDVPFV</sequence>